<keyword evidence="10" id="KW-0675">Receptor</keyword>
<accession>A0AAW0ILM1</accession>
<evidence type="ECO:0000313" key="13">
    <source>
        <dbReference type="Proteomes" id="UP000237347"/>
    </source>
</evidence>
<dbReference type="EMBL" id="PKMF04001036">
    <property type="protein sequence ID" value="KAK7815076.1"/>
    <property type="molecule type" value="Genomic_DNA"/>
</dbReference>
<dbReference type="GO" id="GO:0005886">
    <property type="term" value="C:plasma membrane"/>
    <property type="evidence" value="ECO:0007669"/>
    <property type="project" value="UniProtKB-SubCell"/>
</dbReference>
<evidence type="ECO:0000256" key="8">
    <source>
        <dbReference type="ARBA" id="ARBA00022989"/>
    </source>
</evidence>
<evidence type="ECO:0000256" key="2">
    <source>
        <dbReference type="ARBA" id="ARBA00004479"/>
    </source>
</evidence>
<feature type="non-terminal residue" evidence="12">
    <location>
        <position position="280"/>
    </location>
</feature>
<dbReference type="Pfam" id="PF00560">
    <property type="entry name" value="LRR_1"/>
    <property type="match status" value="5"/>
</dbReference>
<evidence type="ECO:0000256" key="1">
    <source>
        <dbReference type="ARBA" id="ARBA00004236"/>
    </source>
</evidence>
<evidence type="ECO:0000256" key="4">
    <source>
        <dbReference type="ARBA" id="ARBA00022614"/>
    </source>
</evidence>
<evidence type="ECO:0000256" key="6">
    <source>
        <dbReference type="ARBA" id="ARBA00022729"/>
    </source>
</evidence>
<sequence>MSLRMSILKSLKSQTLYLRNGSLRSLNSLTWIYPTIRSQGSCYNLQKLVYPNVKFIDLSHNYFKGLIPSNIGDLMPSLQILDLLENLLNGKIPLSIRKMKDLTMLCLKSNQLSGELPNHWNKLQNLKVVDISYNHLHGKIPRSMGFLSSLSILVLSNNHLYGEIPSTLQYCSLLSIDLGGNHLSGNLPSWIGPNILILHLRSNLFNGIILREWCGLSFLHILDIAQNNLFGSIPDYLNNLTTLVYSNNTDQYNSFDLIYIEKAIIVTKGRELQYGTTLKY</sequence>
<dbReference type="Proteomes" id="UP000237347">
    <property type="component" value="Unassembled WGS sequence"/>
</dbReference>
<evidence type="ECO:0000256" key="10">
    <source>
        <dbReference type="ARBA" id="ARBA00023170"/>
    </source>
</evidence>
<evidence type="ECO:0000256" key="11">
    <source>
        <dbReference type="ARBA" id="ARBA00023180"/>
    </source>
</evidence>
<dbReference type="AlphaFoldDB" id="A0AAW0ILM1"/>
<name>A0AAW0ILM1_QUESU</name>
<dbReference type="InterPro" id="IPR001611">
    <property type="entry name" value="Leu-rich_rpt"/>
</dbReference>
<comment type="subcellular location">
    <subcellularLocation>
        <location evidence="1">Cell membrane</location>
    </subcellularLocation>
    <subcellularLocation>
        <location evidence="2">Membrane</location>
        <topology evidence="2">Single-pass type I membrane protein</topology>
    </subcellularLocation>
</comment>
<keyword evidence="6" id="KW-0732">Signal</keyword>
<keyword evidence="9" id="KW-0472">Membrane</keyword>
<keyword evidence="3" id="KW-1003">Cell membrane</keyword>
<evidence type="ECO:0000256" key="3">
    <source>
        <dbReference type="ARBA" id="ARBA00022475"/>
    </source>
</evidence>
<evidence type="ECO:0000313" key="12">
    <source>
        <dbReference type="EMBL" id="KAK7815076.1"/>
    </source>
</evidence>
<dbReference type="InterPro" id="IPR046956">
    <property type="entry name" value="RLP23-like"/>
</dbReference>
<gene>
    <name evidence="12" type="primary">EIX2_99</name>
    <name evidence="12" type="ORF">CFP56_002046</name>
</gene>
<dbReference type="PANTHER" id="PTHR48063:SF90">
    <property type="entry name" value="OS11G0565920 PROTEIN"/>
    <property type="match status" value="1"/>
</dbReference>
<keyword evidence="5" id="KW-0812">Transmembrane</keyword>
<keyword evidence="7" id="KW-0677">Repeat</keyword>
<keyword evidence="8" id="KW-1133">Transmembrane helix</keyword>
<dbReference type="InterPro" id="IPR032675">
    <property type="entry name" value="LRR_dom_sf"/>
</dbReference>
<evidence type="ECO:0000256" key="5">
    <source>
        <dbReference type="ARBA" id="ARBA00022692"/>
    </source>
</evidence>
<dbReference type="PANTHER" id="PTHR48063">
    <property type="entry name" value="LRR RECEPTOR-LIKE KINASE"/>
    <property type="match status" value="1"/>
</dbReference>
<evidence type="ECO:0000256" key="9">
    <source>
        <dbReference type="ARBA" id="ARBA00023136"/>
    </source>
</evidence>
<dbReference type="SUPFAM" id="SSF52058">
    <property type="entry name" value="L domain-like"/>
    <property type="match status" value="1"/>
</dbReference>
<reference evidence="12 13" key="1">
    <citation type="journal article" date="2018" name="Sci. Data">
        <title>The draft genome sequence of cork oak.</title>
        <authorList>
            <person name="Ramos A.M."/>
            <person name="Usie A."/>
            <person name="Barbosa P."/>
            <person name="Barros P.M."/>
            <person name="Capote T."/>
            <person name="Chaves I."/>
            <person name="Simoes F."/>
            <person name="Abreu I."/>
            <person name="Carrasquinho I."/>
            <person name="Faro C."/>
            <person name="Guimaraes J.B."/>
            <person name="Mendonca D."/>
            <person name="Nobrega F."/>
            <person name="Rodrigues L."/>
            <person name="Saibo N.J.M."/>
            <person name="Varela M.C."/>
            <person name="Egas C."/>
            <person name="Matos J."/>
            <person name="Miguel C.M."/>
            <person name="Oliveira M.M."/>
            <person name="Ricardo C.P."/>
            <person name="Goncalves S."/>
        </authorList>
    </citation>
    <scope>NUCLEOTIDE SEQUENCE [LARGE SCALE GENOMIC DNA]</scope>
    <source>
        <strain evidence="13">cv. HL8</strain>
    </source>
</reference>
<proteinExistence type="predicted"/>
<dbReference type="FunFam" id="3.80.10.10:FF:000299">
    <property type="entry name" value="Piriformospora indica-insensitive protein 2"/>
    <property type="match status" value="1"/>
</dbReference>
<comment type="caution">
    <text evidence="12">The sequence shown here is derived from an EMBL/GenBank/DDBJ whole genome shotgun (WGS) entry which is preliminary data.</text>
</comment>
<dbReference type="Gene3D" id="3.80.10.10">
    <property type="entry name" value="Ribonuclease Inhibitor"/>
    <property type="match status" value="1"/>
</dbReference>
<keyword evidence="4" id="KW-0433">Leucine-rich repeat</keyword>
<organism evidence="12 13">
    <name type="scientific">Quercus suber</name>
    <name type="common">Cork oak</name>
    <dbReference type="NCBI Taxonomy" id="58331"/>
    <lineage>
        <taxon>Eukaryota</taxon>
        <taxon>Viridiplantae</taxon>
        <taxon>Streptophyta</taxon>
        <taxon>Embryophyta</taxon>
        <taxon>Tracheophyta</taxon>
        <taxon>Spermatophyta</taxon>
        <taxon>Magnoliopsida</taxon>
        <taxon>eudicotyledons</taxon>
        <taxon>Gunneridae</taxon>
        <taxon>Pentapetalae</taxon>
        <taxon>rosids</taxon>
        <taxon>fabids</taxon>
        <taxon>Fagales</taxon>
        <taxon>Fagaceae</taxon>
        <taxon>Quercus</taxon>
    </lineage>
</organism>
<keyword evidence="11" id="KW-0325">Glycoprotein</keyword>
<protein>
    <submittedName>
        <fullName evidence="12">Receptor-like protein eix2</fullName>
    </submittedName>
</protein>
<keyword evidence="13" id="KW-1185">Reference proteome</keyword>
<evidence type="ECO:0000256" key="7">
    <source>
        <dbReference type="ARBA" id="ARBA00022737"/>
    </source>
</evidence>